<evidence type="ECO:0000256" key="3">
    <source>
        <dbReference type="ARBA" id="ARBA00023212"/>
    </source>
</evidence>
<comment type="caution">
    <text evidence="5">The sequence shown here is derived from an EMBL/GenBank/DDBJ whole genome shotgun (WGS) entry which is preliminary data.</text>
</comment>
<evidence type="ECO:0000313" key="5">
    <source>
        <dbReference type="EMBL" id="CAE7466728.1"/>
    </source>
</evidence>
<reference evidence="5" key="1">
    <citation type="submission" date="2021-02" db="EMBL/GenBank/DDBJ databases">
        <authorList>
            <person name="Dougan E. K."/>
            <person name="Rhodes N."/>
            <person name="Thang M."/>
            <person name="Chan C."/>
        </authorList>
    </citation>
    <scope>NUCLEOTIDE SEQUENCE</scope>
</reference>
<dbReference type="AlphaFoldDB" id="A0A812S7S4"/>
<accession>A0A812S7S4</accession>
<evidence type="ECO:0000313" key="6">
    <source>
        <dbReference type="Proteomes" id="UP000604046"/>
    </source>
</evidence>
<sequence length="1062" mass="115800">MYGSAQEDGGGHPYRLIHAMLEFQGKKIHTTGESAGYPAQAKEPEPQRGWGVPRRTRAAKPPRQRSLEFIGLCWTSKLKPRARRQAGNLLRAPGLFASGNLRTHIQSYKYVAHGSWQLIGLVAVRTAEGSGGGVKEESPADQPAEAAPWAFDGECKEAAVPSEPDKEEVTIYSLRDQSGLLTYCRDAKVRLVRADFLRELLAEGRTMPRRQEAEGMRTKDGRPALLKQEELEAKLPGGWVDKTHRFSVMALSHSWESREIPDLDRFQQGAPAQRHRFSLAICWLCPVCLVVGLSPVERRAPLLSLPLQRLRLRVLVEALDTFAEILQKIAPAHKLAKDWEAAIFVDYMSLYQFPRTEEQDVYFAKGMAHMHLLYAHDETWSLRIEDLTPGLHDRPGPELPGTAKVFYLPDNAVTDVALAELRDTDETGSCGAGCHFGCSPPCPQLHRNSTPYLQRGWCRAEVQWSLARDCPWKSIRIPFREGRNCEAPMAPAEFRAEAERGTLKFTHRSDLEPVLQLQAKVFREKAAEATVLSLGQLPEAQVQVLARALPHYERLEVVEVDGSELAGEAFQALVRALPWSRLRDLRLTDSGFGDAEAKALGAGLGGHSSLRVLWLFGNRIGDSGLQALGGGKAIAEGLADHKGLRDLILANNGFGDAGTQALGEALKALPNIQDRQLPVSAGKFVKPRPAKELKLQENAIGDSGAQAVESQSRGGSQEKLLKRWQTGYLQYPCFTDNPLKETELGYPTESPDKGYLPGQPMVSAPFPNESKESCTFGRLREALGAGLGGHSSLRVLWLHANRIGDSGLQALGGGKGLESAGPEDILDIRLRDGKFQGRRFTSARAQAIAEGLAGHKDLRNLSLSNNGFGDAGTQALGDALKALPNIEDLRLAKNAIGDSGAQALAAGLGGHAALKALMLYGNRIGDGGIKALASALRPHAKLSDLRVFSNSITDAGLQALAEVLQHLTQMQYLGLRDNSFGDDGAQALAGVLPRLLQLTGLTLSQNRISDAGAEALVHGLRDNRVLKMLWLHENSLSDAGVEAVAAAFRDRTMEDLKLRPQR</sequence>
<dbReference type="Gene3D" id="3.80.10.10">
    <property type="entry name" value="Ribonuclease Inhibitor"/>
    <property type="match status" value="2"/>
</dbReference>
<evidence type="ECO:0000256" key="1">
    <source>
        <dbReference type="ARBA" id="ARBA00004245"/>
    </source>
</evidence>
<keyword evidence="6" id="KW-1185">Reference proteome</keyword>
<dbReference type="PANTHER" id="PTHR24107">
    <property type="entry name" value="YNEIN REGULATORY COMPLEX SUBUNIT 5"/>
    <property type="match status" value="1"/>
</dbReference>
<feature type="compositionally biased region" description="Basic residues" evidence="4">
    <location>
        <begin position="54"/>
        <end position="63"/>
    </location>
</feature>
<dbReference type="InterPro" id="IPR032675">
    <property type="entry name" value="LRR_dom_sf"/>
</dbReference>
<dbReference type="Pfam" id="PF13516">
    <property type="entry name" value="LRR_6"/>
    <property type="match status" value="8"/>
</dbReference>
<dbReference type="Proteomes" id="UP000604046">
    <property type="component" value="Unassembled WGS sequence"/>
</dbReference>
<dbReference type="InterPro" id="IPR001611">
    <property type="entry name" value="Leu-rich_rpt"/>
</dbReference>
<dbReference type="EMBL" id="CAJNDS010002417">
    <property type="protein sequence ID" value="CAE7466728.1"/>
    <property type="molecule type" value="Genomic_DNA"/>
</dbReference>
<keyword evidence="2" id="KW-0963">Cytoplasm</keyword>
<dbReference type="SUPFAM" id="SSF52047">
    <property type="entry name" value="RNI-like"/>
    <property type="match status" value="2"/>
</dbReference>
<organism evidence="5 6">
    <name type="scientific">Symbiodinium natans</name>
    <dbReference type="NCBI Taxonomy" id="878477"/>
    <lineage>
        <taxon>Eukaryota</taxon>
        <taxon>Sar</taxon>
        <taxon>Alveolata</taxon>
        <taxon>Dinophyceae</taxon>
        <taxon>Suessiales</taxon>
        <taxon>Symbiodiniaceae</taxon>
        <taxon>Symbiodinium</taxon>
    </lineage>
</organism>
<feature type="region of interest" description="Disordered" evidence="4">
    <location>
        <begin position="32"/>
        <end position="63"/>
    </location>
</feature>
<dbReference type="OrthoDB" id="120976at2759"/>
<evidence type="ECO:0000256" key="4">
    <source>
        <dbReference type="SAM" id="MobiDB-lite"/>
    </source>
</evidence>
<protein>
    <submittedName>
        <fullName evidence="5">NLRC3 protein</fullName>
    </submittedName>
</protein>
<dbReference type="PANTHER" id="PTHR24107:SF2">
    <property type="entry name" value="NLR FAMILY CARD DOMAIN CONTAINING 3"/>
    <property type="match status" value="1"/>
</dbReference>
<dbReference type="SMART" id="SM00368">
    <property type="entry name" value="LRR_RI"/>
    <property type="match status" value="12"/>
</dbReference>
<gene>
    <name evidence="5" type="primary">NLRC3</name>
    <name evidence="5" type="ORF">SNAT2548_LOCUS26078</name>
</gene>
<comment type="subcellular location">
    <subcellularLocation>
        <location evidence="1">Cytoplasm</location>
        <location evidence="1">Cytoskeleton</location>
    </subcellularLocation>
</comment>
<name>A0A812S7S4_9DINO</name>
<keyword evidence="3" id="KW-0206">Cytoskeleton</keyword>
<dbReference type="InterPro" id="IPR052410">
    <property type="entry name" value="DRC5"/>
</dbReference>
<evidence type="ECO:0000256" key="2">
    <source>
        <dbReference type="ARBA" id="ARBA00022490"/>
    </source>
</evidence>
<dbReference type="GO" id="GO:0005856">
    <property type="term" value="C:cytoskeleton"/>
    <property type="evidence" value="ECO:0007669"/>
    <property type="project" value="UniProtKB-SubCell"/>
</dbReference>
<proteinExistence type="predicted"/>